<reference evidence="5" key="1">
    <citation type="submission" date="2016-10" db="EMBL/GenBank/DDBJ databases">
        <authorList>
            <person name="Varghese N."/>
            <person name="Submissions S."/>
        </authorList>
    </citation>
    <scope>NUCLEOTIDE SEQUENCE [LARGE SCALE GENOMIC DNA]</scope>
    <source>
        <strain evidence="5">DSM 21580</strain>
    </source>
</reference>
<evidence type="ECO:0000256" key="2">
    <source>
        <dbReference type="SAM" id="Phobius"/>
    </source>
</evidence>
<dbReference type="OrthoDB" id="9808602at2"/>
<proteinExistence type="inferred from homology"/>
<evidence type="ECO:0000313" key="4">
    <source>
        <dbReference type="EMBL" id="SEG42378.1"/>
    </source>
</evidence>
<name>A0A1H6A0Y5_9FLAO</name>
<feature type="domain" description="Bacterial sugar transferase" evidence="3">
    <location>
        <begin position="4"/>
        <end position="181"/>
    </location>
</feature>
<comment type="similarity">
    <text evidence="1">Belongs to the bacterial sugar transferase family.</text>
</comment>
<dbReference type="EMBL" id="FNUS01000005">
    <property type="protein sequence ID" value="SEG42378.1"/>
    <property type="molecule type" value="Genomic_DNA"/>
</dbReference>
<accession>A0A1H6A0Y5</accession>
<dbReference type="InterPro" id="IPR003362">
    <property type="entry name" value="Bact_transf"/>
</dbReference>
<dbReference type="PANTHER" id="PTHR30576">
    <property type="entry name" value="COLANIC BIOSYNTHESIS UDP-GLUCOSE LIPID CARRIER TRANSFERASE"/>
    <property type="match status" value="1"/>
</dbReference>
<keyword evidence="2" id="KW-0812">Transmembrane</keyword>
<keyword evidence="2" id="KW-1133">Transmembrane helix</keyword>
<protein>
    <submittedName>
        <fullName evidence="4">Sugar transferase involved in LPS biosynthesis (Colanic, teichoic acid)</fullName>
    </submittedName>
</protein>
<evidence type="ECO:0000259" key="3">
    <source>
        <dbReference type="Pfam" id="PF02397"/>
    </source>
</evidence>
<dbReference type="RefSeq" id="WP_103914172.1">
    <property type="nucleotide sequence ID" value="NZ_FNUS01000005.1"/>
</dbReference>
<keyword evidence="2" id="KW-0472">Membrane</keyword>
<dbReference type="Proteomes" id="UP000236738">
    <property type="component" value="Unassembled WGS sequence"/>
</dbReference>
<dbReference type="PANTHER" id="PTHR30576:SF20">
    <property type="entry name" value="QUINOVOSAMINEPHOSPHOTRANSFERAE-RELATED"/>
    <property type="match status" value="1"/>
</dbReference>
<evidence type="ECO:0000256" key="1">
    <source>
        <dbReference type="ARBA" id="ARBA00006464"/>
    </source>
</evidence>
<dbReference type="GO" id="GO:0016780">
    <property type="term" value="F:phosphotransferase activity, for other substituted phosphate groups"/>
    <property type="evidence" value="ECO:0007669"/>
    <property type="project" value="TreeGrafter"/>
</dbReference>
<dbReference type="Pfam" id="PF02397">
    <property type="entry name" value="Bac_transf"/>
    <property type="match status" value="1"/>
</dbReference>
<gene>
    <name evidence="4" type="ORF">SAMN05421847_2310</name>
</gene>
<sequence>MVIKRIFDIIFSFFGLIFLLPLIVLLILISTIDTKSFGLFFQKRVGQFAKLFTIYKIKTVNPKTEKISKWGNFLRKSKLDELPQLINILKGEMSVVGPRPDIEGYYDKLEGENLKVLELKPGLTSEASLKYADEEQLLEKQINPLQYNDCIIFPDKIKLNLEYYYKRNLFLDLIIIWKTIFK</sequence>
<dbReference type="AlphaFoldDB" id="A0A1H6A0Y5"/>
<organism evidence="4 5">
    <name type="scientific">Halpernia humi</name>
    <dbReference type="NCBI Taxonomy" id="493375"/>
    <lineage>
        <taxon>Bacteria</taxon>
        <taxon>Pseudomonadati</taxon>
        <taxon>Bacteroidota</taxon>
        <taxon>Flavobacteriia</taxon>
        <taxon>Flavobacteriales</taxon>
        <taxon>Weeksellaceae</taxon>
        <taxon>Chryseobacterium group</taxon>
        <taxon>Halpernia</taxon>
    </lineage>
</organism>
<keyword evidence="5" id="KW-1185">Reference proteome</keyword>
<feature type="transmembrane region" description="Helical" evidence="2">
    <location>
        <begin position="6"/>
        <end position="29"/>
    </location>
</feature>
<evidence type="ECO:0000313" key="5">
    <source>
        <dbReference type="Proteomes" id="UP000236738"/>
    </source>
</evidence>
<keyword evidence="4" id="KW-0808">Transferase</keyword>